<dbReference type="EMBL" id="WHJL01000012">
    <property type="protein sequence ID" value="MPQ34737.1"/>
    <property type="molecule type" value="Genomic_DNA"/>
</dbReference>
<dbReference type="InterPro" id="IPR050709">
    <property type="entry name" value="Biotin_Carboxyl_Carrier/Decarb"/>
</dbReference>
<evidence type="ECO:0000313" key="15">
    <source>
        <dbReference type="Proteomes" id="UP000185427"/>
    </source>
</evidence>
<dbReference type="InterPro" id="IPR001882">
    <property type="entry name" value="Biotin_BS"/>
</dbReference>
<reference evidence="13 17" key="4">
    <citation type="submission" date="2020-04" db="EMBL/GenBank/DDBJ databases">
        <title>Novel strain L. Fermentum HFD1 producer antibacterial peptides.</title>
        <authorList>
            <person name="Ozhegov G.D."/>
            <person name="Pavlova A.S."/>
            <person name="Zhuravleva D.E."/>
            <person name="Gogoleva N.V."/>
            <person name="Shagimardanova E.I."/>
            <person name="Markelova M.I."/>
            <person name="Yarullina D.R."/>
            <person name="Kayumov A.R."/>
        </authorList>
    </citation>
    <scope>NUCLEOTIDE SEQUENCE [LARGE SCALE GENOMIC DNA]</scope>
    <source>
        <strain evidence="13 17">HFD1</strain>
    </source>
</reference>
<reference evidence="10 14" key="1">
    <citation type="submission" date="2016-09" db="EMBL/GenBank/DDBJ databases">
        <title>Genome Sequence of the Lactobacillus fermentum strain NCC2970 (CNCM I-5068).</title>
        <authorList>
            <person name="Barretto C."/>
            <person name="Ngom-Bru C."/>
            <person name="Genevaz A."/>
            <person name="Fournier C."/>
            <person name="Moine D."/>
            <person name="Kassam M."/>
            <person name="Iltis A."/>
            <person name="Sagory-Zalkind P."/>
            <person name="Faucherand G."/>
            <person name="Descombes P."/>
            <person name="Duboux S."/>
        </authorList>
    </citation>
    <scope>NUCLEOTIDE SEQUENCE [LARGE SCALE GENOMIC DNA]</scope>
    <source>
        <strain evidence="10 14">NCC2970</strain>
    </source>
</reference>
<dbReference type="PANTHER" id="PTHR45266:SF3">
    <property type="entry name" value="OXALOACETATE DECARBOXYLASE ALPHA CHAIN"/>
    <property type="match status" value="1"/>
</dbReference>
<dbReference type="AlphaFoldDB" id="A0A0F4HBR3"/>
<dbReference type="Gene3D" id="2.40.50.100">
    <property type="match status" value="1"/>
</dbReference>
<evidence type="ECO:0000256" key="2">
    <source>
        <dbReference type="ARBA" id="ARBA00017562"/>
    </source>
</evidence>
<dbReference type="PROSITE" id="PS50968">
    <property type="entry name" value="BIOTINYL_LIPOYL"/>
    <property type="match status" value="1"/>
</dbReference>
<keyword evidence="6 8" id="KW-0275">Fatty acid biosynthesis</keyword>
<dbReference type="GeneID" id="83715362"/>
<sequence>MELKDLEKLMKVFEESDSREFKLDDGDFHLYLSKNKHHAPVEAPVQAAPAPAAAPAEPQAPAPVAKEAPGVSVKAPLVGTVYLQPKPGAPAFVKVGDRVEEGDVVCVIEAMKMMTEIKSDHAGIVSAINVKDGELVEVEQPLITLKED</sequence>
<dbReference type="UniPathway" id="UPA00094"/>
<dbReference type="EMBL" id="CP017151">
    <property type="protein sequence ID" value="AOR74648.1"/>
    <property type="molecule type" value="Genomic_DNA"/>
</dbReference>
<dbReference type="GO" id="GO:0009317">
    <property type="term" value="C:acetyl-CoA carboxylase complex"/>
    <property type="evidence" value="ECO:0007669"/>
    <property type="project" value="InterPro"/>
</dbReference>
<dbReference type="InterPro" id="IPR001249">
    <property type="entry name" value="AcCoA_biotinCC"/>
</dbReference>
<evidence type="ECO:0000256" key="5">
    <source>
        <dbReference type="ARBA" id="ARBA00023098"/>
    </source>
</evidence>
<dbReference type="OrthoDB" id="9811735at2"/>
<keyword evidence="3 8" id="KW-0444">Lipid biosynthesis</keyword>
<gene>
    <name evidence="12" type="primary">accB</name>
    <name evidence="13" type="synonym">accB_1</name>
    <name evidence="11" type="ORF">BUW47_03520</name>
    <name evidence="12" type="ORF">GC247_02125</name>
    <name evidence="13" type="ORF">HCY95_00370</name>
    <name evidence="10" type="ORF">LACFE_CDS1195</name>
</gene>
<evidence type="ECO:0000256" key="6">
    <source>
        <dbReference type="ARBA" id="ARBA00023160"/>
    </source>
</evidence>
<dbReference type="PRINTS" id="PR01071">
    <property type="entry name" value="ACOABIOTINCC"/>
</dbReference>
<evidence type="ECO:0000313" key="17">
    <source>
        <dbReference type="Proteomes" id="UP000503169"/>
    </source>
</evidence>
<feature type="domain" description="Lipoyl-binding" evidence="9">
    <location>
        <begin position="70"/>
        <end position="146"/>
    </location>
</feature>
<evidence type="ECO:0000313" key="16">
    <source>
        <dbReference type="Proteomes" id="UP000466799"/>
    </source>
</evidence>
<dbReference type="EMBL" id="CP050919">
    <property type="protein sequence ID" value="QIX57961.1"/>
    <property type="molecule type" value="Genomic_DNA"/>
</dbReference>
<reference evidence="11 15" key="2">
    <citation type="submission" date="2016-12" db="EMBL/GenBank/DDBJ databases">
        <title>Complete Genome Sequence of Lactobacillus fermentum Strain SNUV175, a Probiotic for Treatment of Bacterial Vaginosis.</title>
        <authorList>
            <person name="Lee S."/>
            <person name="You H.J."/>
            <person name="Kwon B."/>
            <person name="Ko G."/>
        </authorList>
    </citation>
    <scope>NUCLEOTIDE SEQUENCE [LARGE SCALE GENOMIC DNA]</scope>
    <source>
        <strain evidence="11 15">SNUV175</strain>
    </source>
</reference>
<organism evidence="12 16">
    <name type="scientific">Limosilactobacillus fermentum</name>
    <name type="common">Lactobacillus fermentum</name>
    <dbReference type="NCBI Taxonomy" id="1613"/>
    <lineage>
        <taxon>Bacteria</taxon>
        <taxon>Bacillati</taxon>
        <taxon>Bacillota</taxon>
        <taxon>Bacilli</taxon>
        <taxon>Lactobacillales</taxon>
        <taxon>Lactobacillaceae</taxon>
        <taxon>Limosilactobacillus</taxon>
    </lineage>
</organism>
<evidence type="ECO:0000256" key="1">
    <source>
        <dbReference type="ARBA" id="ARBA00005194"/>
    </source>
</evidence>
<dbReference type="NCBIfam" id="TIGR00531">
    <property type="entry name" value="BCCP"/>
    <property type="match status" value="1"/>
</dbReference>
<dbReference type="RefSeq" id="WP_003682549.1">
    <property type="nucleotide sequence ID" value="NZ_AP024320.1"/>
</dbReference>
<comment type="function">
    <text evidence="8">This protein is a component of the acetyl coenzyme A carboxylase complex; first, biotin carboxylase catalyzes the carboxylation of the carrier protein and then the transcarboxylase transfers the carboxyl group to form malonyl-CoA.</text>
</comment>
<evidence type="ECO:0000259" key="9">
    <source>
        <dbReference type="PROSITE" id="PS50968"/>
    </source>
</evidence>
<comment type="pathway">
    <text evidence="1 8">Lipid metabolism; fatty acid biosynthesis.</text>
</comment>
<dbReference type="PATRIC" id="fig|1613.112.peg.1253"/>
<dbReference type="EMBL" id="CP019030">
    <property type="protein sequence ID" value="APU45569.1"/>
    <property type="molecule type" value="Genomic_DNA"/>
</dbReference>
<dbReference type="InterPro" id="IPR000089">
    <property type="entry name" value="Biotin_lipoyl"/>
</dbReference>
<evidence type="ECO:0000313" key="14">
    <source>
        <dbReference type="Proteomes" id="UP000094714"/>
    </source>
</evidence>
<dbReference type="SUPFAM" id="SSF51230">
    <property type="entry name" value="Single hybrid motif"/>
    <property type="match status" value="1"/>
</dbReference>
<evidence type="ECO:0000256" key="3">
    <source>
        <dbReference type="ARBA" id="ARBA00022516"/>
    </source>
</evidence>
<accession>A0A0F4HBR3</accession>
<dbReference type="GO" id="GO:0006633">
    <property type="term" value="P:fatty acid biosynthetic process"/>
    <property type="evidence" value="ECO:0007669"/>
    <property type="project" value="UniProtKB-UniPathway"/>
</dbReference>
<evidence type="ECO:0000256" key="4">
    <source>
        <dbReference type="ARBA" id="ARBA00022832"/>
    </source>
</evidence>
<evidence type="ECO:0000313" key="12">
    <source>
        <dbReference type="EMBL" id="MPQ34737.1"/>
    </source>
</evidence>
<dbReference type="Pfam" id="PF00364">
    <property type="entry name" value="Biotin_lipoyl"/>
    <property type="match status" value="1"/>
</dbReference>
<keyword evidence="4 8" id="KW-0276">Fatty acid metabolism</keyword>
<protein>
    <recommendedName>
        <fullName evidence="2 8">Biotin carboxyl carrier protein of acetyl-CoA carboxylase</fullName>
    </recommendedName>
</protein>
<dbReference type="PROSITE" id="PS00188">
    <property type="entry name" value="BIOTIN"/>
    <property type="match status" value="1"/>
</dbReference>
<name>A0A0F4HBR3_LIMFE</name>
<proteinExistence type="predicted"/>
<reference evidence="12 16" key="3">
    <citation type="submission" date="2019-10" db="EMBL/GenBank/DDBJ databases">
        <title>Genome Sequencing and assembly of Lactobacillus fermentum I2, a lactic acid bacteria.</title>
        <authorList>
            <person name="Lopes L.S."/>
            <person name="Persinoti G.F."/>
            <person name="Riano-Pachon D.M."/>
            <person name="Labate C.A."/>
        </authorList>
    </citation>
    <scope>NUCLEOTIDE SEQUENCE [LARGE SCALE GENOMIC DNA]</scope>
    <source>
        <strain evidence="12 16">I2</strain>
    </source>
</reference>
<evidence type="ECO:0000313" key="10">
    <source>
        <dbReference type="EMBL" id="AOR74648.1"/>
    </source>
</evidence>
<evidence type="ECO:0000256" key="8">
    <source>
        <dbReference type="RuleBase" id="RU364072"/>
    </source>
</evidence>
<dbReference type="GO" id="GO:0003989">
    <property type="term" value="F:acetyl-CoA carboxylase activity"/>
    <property type="evidence" value="ECO:0007669"/>
    <property type="project" value="InterPro"/>
</dbReference>
<dbReference type="Proteomes" id="UP000094714">
    <property type="component" value="Chromosome"/>
</dbReference>
<dbReference type="PANTHER" id="PTHR45266">
    <property type="entry name" value="OXALOACETATE DECARBOXYLASE ALPHA CHAIN"/>
    <property type="match status" value="1"/>
</dbReference>
<dbReference type="InterPro" id="IPR011053">
    <property type="entry name" value="Single_hybrid_motif"/>
</dbReference>
<dbReference type="FunFam" id="2.40.50.100:FF:000003">
    <property type="entry name" value="Acetyl-CoA carboxylase biotin carboxyl carrier protein"/>
    <property type="match status" value="1"/>
</dbReference>
<keyword evidence="5 8" id="KW-0443">Lipid metabolism</keyword>
<keyword evidence="7 8" id="KW-0092">Biotin</keyword>
<dbReference type="Proteomes" id="UP000466799">
    <property type="component" value="Unassembled WGS sequence"/>
</dbReference>
<evidence type="ECO:0000313" key="13">
    <source>
        <dbReference type="EMBL" id="QIX57961.1"/>
    </source>
</evidence>
<evidence type="ECO:0000313" key="11">
    <source>
        <dbReference type="EMBL" id="APU45569.1"/>
    </source>
</evidence>
<evidence type="ECO:0000256" key="7">
    <source>
        <dbReference type="ARBA" id="ARBA00023267"/>
    </source>
</evidence>
<dbReference type="Proteomes" id="UP000185427">
    <property type="component" value="Chromosome"/>
</dbReference>
<dbReference type="Proteomes" id="UP000503169">
    <property type="component" value="Chromosome"/>
</dbReference>
<dbReference type="CDD" id="cd06850">
    <property type="entry name" value="biotinyl_domain"/>
    <property type="match status" value="1"/>
</dbReference>